<dbReference type="InParanoid" id="A0A077ZZL8"/>
<evidence type="ECO:0000313" key="1">
    <source>
        <dbReference type="EMBL" id="CDW75371.1"/>
    </source>
</evidence>
<dbReference type="OrthoDB" id="313398at2759"/>
<keyword evidence="2" id="KW-1185">Reference proteome</keyword>
<dbReference type="Proteomes" id="UP000039865">
    <property type="component" value="Unassembled WGS sequence"/>
</dbReference>
<protein>
    <submittedName>
        <fullName evidence="1">Uncharacterized protein</fullName>
    </submittedName>
</protein>
<dbReference type="PANTHER" id="PTHR32046">
    <property type="entry name" value="G DOMAIN-CONTAINING PROTEIN"/>
    <property type="match status" value="1"/>
</dbReference>
<name>A0A077ZZL8_STYLE</name>
<reference evidence="1 2" key="1">
    <citation type="submission" date="2014-06" db="EMBL/GenBank/DDBJ databases">
        <authorList>
            <person name="Swart Estienne"/>
        </authorList>
    </citation>
    <scope>NUCLEOTIDE SEQUENCE [LARGE SCALE GENOMIC DNA]</scope>
    <source>
        <strain evidence="1 2">130c</strain>
    </source>
</reference>
<evidence type="ECO:0000313" key="2">
    <source>
        <dbReference type="Proteomes" id="UP000039865"/>
    </source>
</evidence>
<dbReference type="SUPFAM" id="SSF52540">
    <property type="entry name" value="P-loop containing nucleoside triphosphate hydrolases"/>
    <property type="match status" value="1"/>
</dbReference>
<dbReference type="InterPro" id="IPR027417">
    <property type="entry name" value="P-loop_NTPase"/>
</dbReference>
<dbReference type="AlphaFoldDB" id="A0A077ZZL8"/>
<proteinExistence type="predicted"/>
<dbReference type="PANTHER" id="PTHR32046:SF11">
    <property type="entry name" value="IMMUNE-ASSOCIATED NUCLEOTIDE-BINDING PROTEIN 10-LIKE"/>
    <property type="match status" value="1"/>
</dbReference>
<gene>
    <name evidence="1" type="primary">Contig11463.g12263</name>
    <name evidence="1" type="ORF">STYLEM_4360</name>
</gene>
<dbReference type="Gene3D" id="3.40.50.300">
    <property type="entry name" value="P-loop containing nucleotide triphosphate hydrolases"/>
    <property type="match status" value="1"/>
</dbReference>
<sequence>MESKPILTKFLIDDDPYKMKPVHHNQTLKQIRALLFLQDSILFQYDGTSIDKEDEEDLNLTDICQDSKTVHLTQDSQKINNNAISNSKIQIKPLENATFLKKVNELDLYLYPDWSKIEKDKFLADAQLKGKQQNEFQKLLTKVSPFSAQEEAQAKVLMVVGQILSGKTTLLNFFINFLTGVQFSDNFRYILINEQTEKTQAQNIPGFGDTRGILQDQIISDQIRNFFLNHLDSIDAICFILEICGKDVAENFVCMITFCDNDEPYVLRALSQPGDPYYQNEKGVLMPQPKSIFCDLIPLIKEPWYLKFNSAALFQNNKSANQMIKLFWELGIQSFDDFMKKKLYFLKRKNLQPGEYATICLQCNKTCHYPCYENIQECGCLQGENCTCCSGKCHWTLHKSWTYRFEIKMIKTSIDIQELKDVNCDAIVKKSEQFIVKIEKCINRFNEIALRTGCLVSSDQYIEIMIISEENEKKPGFEGRIRALKEFQTSGMNAQDALNEDEATKEMKALLLNNLRKNLQSHQNSECNVF</sequence>
<accession>A0A077ZZL8</accession>
<organism evidence="1 2">
    <name type="scientific">Stylonychia lemnae</name>
    <name type="common">Ciliate</name>
    <dbReference type="NCBI Taxonomy" id="5949"/>
    <lineage>
        <taxon>Eukaryota</taxon>
        <taxon>Sar</taxon>
        <taxon>Alveolata</taxon>
        <taxon>Ciliophora</taxon>
        <taxon>Intramacronucleata</taxon>
        <taxon>Spirotrichea</taxon>
        <taxon>Stichotrichia</taxon>
        <taxon>Sporadotrichida</taxon>
        <taxon>Oxytrichidae</taxon>
        <taxon>Stylonychinae</taxon>
        <taxon>Stylonychia</taxon>
    </lineage>
</organism>
<dbReference type="EMBL" id="CCKQ01004217">
    <property type="protein sequence ID" value="CDW75371.1"/>
    <property type="molecule type" value="Genomic_DNA"/>
</dbReference>